<dbReference type="GO" id="GO:0004419">
    <property type="term" value="F:hydroxymethylglutaryl-CoA lyase activity"/>
    <property type="evidence" value="ECO:0007669"/>
    <property type="project" value="TreeGrafter"/>
</dbReference>
<evidence type="ECO:0000259" key="4">
    <source>
        <dbReference type="PROSITE" id="PS50991"/>
    </source>
</evidence>
<dbReference type="STRING" id="1156985.SAMN04488118_105103"/>
<dbReference type="PROSITE" id="PS50991">
    <property type="entry name" value="PYR_CT"/>
    <property type="match status" value="1"/>
</dbReference>
<accession>A0A1G5QRF3</accession>
<evidence type="ECO:0000313" key="5">
    <source>
        <dbReference type="EMBL" id="SCZ63679.1"/>
    </source>
</evidence>
<protein>
    <submittedName>
        <fullName evidence="5">Hydroxymethylglutaryl-CoA lyase</fullName>
    </submittedName>
</protein>
<dbReference type="FunFam" id="3.20.20.70:FF:000071">
    <property type="entry name" value="Hydroxymethylglutaryl-CoA lyase"/>
    <property type="match status" value="1"/>
</dbReference>
<evidence type="ECO:0000313" key="6">
    <source>
        <dbReference type="Proteomes" id="UP000198767"/>
    </source>
</evidence>
<dbReference type="CDD" id="cd07938">
    <property type="entry name" value="DRE_TIM_HMGL"/>
    <property type="match status" value="1"/>
</dbReference>
<dbReference type="InterPro" id="IPR013785">
    <property type="entry name" value="Aldolase_TIM"/>
</dbReference>
<dbReference type="OrthoDB" id="9784013at2"/>
<evidence type="ECO:0000256" key="1">
    <source>
        <dbReference type="ARBA" id="ARBA00009405"/>
    </source>
</evidence>
<organism evidence="5 6">
    <name type="scientific">Epibacterium ulvae</name>
    <dbReference type="NCBI Taxonomy" id="1156985"/>
    <lineage>
        <taxon>Bacteria</taxon>
        <taxon>Pseudomonadati</taxon>
        <taxon>Pseudomonadota</taxon>
        <taxon>Alphaproteobacteria</taxon>
        <taxon>Rhodobacterales</taxon>
        <taxon>Roseobacteraceae</taxon>
        <taxon>Epibacterium</taxon>
    </lineage>
</organism>
<evidence type="ECO:0000256" key="3">
    <source>
        <dbReference type="ARBA" id="ARBA00023239"/>
    </source>
</evidence>
<dbReference type="PANTHER" id="PTHR42738:SF7">
    <property type="entry name" value="HYDROXYMETHYLGLUTARYL-COA LYASE"/>
    <property type="match status" value="1"/>
</dbReference>
<keyword evidence="6" id="KW-1185">Reference proteome</keyword>
<dbReference type="InterPro" id="IPR043594">
    <property type="entry name" value="HMGL"/>
</dbReference>
<feature type="domain" description="Pyruvate carboxyltransferase" evidence="4">
    <location>
        <begin position="5"/>
        <end position="272"/>
    </location>
</feature>
<dbReference type="Pfam" id="PF00682">
    <property type="entry name" value="HMGL-like"/>
    <property type="match status" value="1"/>
</dbReference>
<dbReference type="EMBL" id="FMWG01000005">
    <property type="protein sequence ID" value="SCZ63679.1"/>
    <property type="molecule type" value="Genomic_DNA"/>
</dbReference>
<dbReference type="GO" id="GO:0046872">
    <property type="term" value="F:metal ion binding"/>
    <property type="evidence" value="ECO:0007669"/>
    <property type="project" value="UniProtKB-KW"/>
</dbReference>
<dbReference type="AlphaFoldDB" id="A0A1G5QRF3"/>
<keyword evidence="3 5" id="KW-0456">Lyase</keyword>
<dbReference type="Gene3D" id="3.20.20.70">
    <property type="entry name" value="Aldolase class I"/>
    <property type="match status" value="1"/>
</dbReference>
<dbReference type="PANTHER" id="PTHR42738">
    <property type="entry name" value="HYDROXYMETHYLGLUTARYL-COA LYASE"/>
    <property type="match status" value="1"/>
</dbReference>
<name>A0A1G5QRF3_9RHOB</name>
<dbReference type="GO" id="GO:0006552">
    <property type="term" value="P:L-leucine catabolic process"/>
    <property type="evidence" value="ECO:0007669"/>
    <property type="project" value="TreeGrafter"/>
</dbReference>
<comment type="similarity">
    <text evidence="1">Belongs to the HMG-CoA lyase family.</text>
</comment>
<keyword evidence="2" id="KW-0479">Metal-binding</keyword>
<dbReference type="InterPro" id="IPR000891">
    <property type="entry name" value="PYR_CT"/>
</dbReference>
<proteinExistence type="inferred from homology"/>
<dbReference type="RefSeq" id="WP_090218404.1">
    <property type="nucleotide sequence ID" value="NZ_FMWG01000005.1"/>
</dbReference>
<dbReference type="SUPFAM" id="SSF51569">
    <property type="entry name" value="Aldolase"/>
    <property type="match status" value="1"/>
</dbReference>
<gene>
    <name evidence="5" type="ORF">SAMN04488118_105103</name>
</gene>
<dbReference type="NCBIfam" id="NF004283">
    <property type="entry name" value="PRK05692.1"/>
    <property type="match status" value="1"/>
</dbReference>
<dbReference type="GO" id="GO:0046951">
    <property type="term" value="P:ketone body biosynthetic process"/>
    <property type="evidence" value="ECO:0007669"/>
    <property type="project" value="TreeGrafter"/>
</dbReference>
<evidence type="ECO:0000256" key="2">
    <source>
        <dbReference type="ARBA" id="ARBA00022723"/>
    </source>
</evidence>
<sequence>MQGHVEIFEVGPRDGLQNEPEPISSRDKIALVDSLSKAGFARIEVASFVSPKWVPQMADGAEVLAGIARPDGVRFAALVPNMQGYTGACAAQVDEIAVFASASEGFSRANVNTSIEETLVRFRPILEQARGIDLPVRGYVSCVTDCPFDGAMPPEQVARVADQLFAMGCYEISLGDTLGKATPDSVSRMLLAVQDHVPVTRLAGHFHDTAGRALNNIDAALSLGVRVFDASIGGLGGCPYAPGATGNIATERVDAHLKRLGFETGLDADLLTQAAALAKSLRSGARDDHV</sequence>
<reference evidence="5 6" key="1">
    <citation type="submission" date="2016-10" db="EMBL/GenBank/DDBJ databases">
        <authorList>
            <person name="de Groot N.N."/>
        </authorList>
    </citation>
    <scope>NUCLEOTIDE SEQUENCE [LARGE SCALE GENOMIC DNA]</scope>
    <source>
        <strain evidence="5 6">U95</strain>
    </source>
</reference>
<dbReference type="Proteomes" id="UP000198767">
    <property type="component" value="Unassembled WGS sequence"/>
</dbReference>